<evidence type="ECO:0000313" key="1">
    <source>
        <dbReference type="EMBL" id="SVC67808.1"/>
    </source>
</evidence>
<gene>
    <name evidence="1" type="ORF">METZ01_LOCUS320662</name>
</gene>
<dbReference type="AlphaFoldDB" id="A0A382P4Z1"/>
<name>A0A382P4Z1_9ZZZZ</name>
<feature type="non-terminal residue" evidence="1">
    <location>
        <position position="23"/>
    </location>
</feature>
<organism evidence="1">
    <name type="scientific">marine metagenome</name>
    <dbReference type="NCBI Taxonomy" id="408172"/>
    <lineage>
        <taxon>unclassified sequences</taxon>
        <taxon>metagenomes</taxon>
        <taxon>ecological metagenomes</taxon>
    </lineage>
</organism>
<protein>
    <submittedName>
        <fullName evidence="1">Uncharacterized protein</fullName>
    </submittedName>
</protein>
<proteinExistence type="predicted"/>
<reference evidence="1" key="1">
    <citation type="submission" date="2018-05" db="EMBL/GenBank/DDBJ databases">
        <authorList>
            <person name="Lanie J.A."/>
            <person name="Ng W.-L."/>
            <person name="Kazmierczak K.M."/>
            <person name="Andrzejewski T.M."/>
            <person name="Davidsen T.M."/>
            <person name="Wayne K.J."/>
            <person name="Tettelin H."/>
            <person name="Glass J.I."/>
            <person name="Rusch D."/>
            <person name="Podicherti R."/>
            <person name="Tsui H.-C.T."/>
            <person name="Winkler M.E."/>
        </authorList>
    </citation>
    <scope>NUCLEOTIDE SEQUENCE</scope>
</reference>
<accession>A0A382P4Z1</accession>
<dbReference type="EMBL" id="UINC01104561">
    <property type="protein sequence ID" value="SVC67808.1"/>
    <property type="molecule type" value="Genomic_DNA"/>
</dbReference>
<sequence>MSESKKYNFAQKIKDINNSKIII</sequence>